<dbReference type="GO" id="GO:0000978">
    <property type="term" value="F:RNA polymerase II cis-regulatory region sequence-specific DNA binding"/>
    <property type="evidence" value="ECO:0007669"/>
    <property type="project" value="TreeGrafter"/>
</dbReference>
<protein>
    <submittedName>
        <fullName evidence="8">CP2-domain-containing protein</fullName>
    </submittedName>
</protein>
<evidence type="ECO:0000256" key="1">
    <source>
        <dbReference type="ARBA" id="ARBA00004123"/>
    </source>
</evidence>
<keyword evidence="3" id="KW-0238">DNA-binding</keyword>
<dbReference type="InterPro" id="IPR007604">
    <property type="entry name" value="CP2"/>
</dbReference>
<dbReference type="InterPro" id="IPR040167">
    <property type="entry name" value="TF_CP2-like"/>
</dbReference>
<feature type="region of interest" description="Disordered" evidence="6">
    <location>
        <begin position="85"/>
        <end position="116"/>
    </location>
</feature>
<evidence type="ECO:0000256" key="6">
    <source>
        <dbReference type="SAM" id="MobiDB-lite"/>
    </source>
</evidence>
<dbReference type="PANTHER" id="PTHR11037">
    <property type="entry name" value="TRANSCRIPTION FACTOR CP2"/>
    <property type="match status" value="1"/>
</dbReference>
<proteinExistence type="predicted"/>
<keyword evidence="5" id="KW-0539">Nucleus</keyword>
<dbReference type="OMA" id="MDSWSYL"/>
<dbReference type="STRING" id="796925.A0A137P245"/>
<dbReference type="Pfam" id="PF04516">
    <property type="entry name" value="CP2"/>
    <property type="match status" value="1"/>
</dbReference>
<evidence type="ECO:0000313" key="9">
    <source>
        <dbReference type="Proteomes" id="UP000070444"/>
    </source>
</evidence>
<accession>A0A137P245</accession>
<feature type="compositionally biased region" description="Polar residues" evidence="6">
    <location>
        <begin position="31"/>
        <end position="43"/>
    </location>
</feature>
<dbReference type="GO" id="GO:0005634">
    <property type="term" value="C:nucleus"/>
    <property type="evidence" value="ECO:0007669"/>
    <property type="project" value="UniProtKB-SubCell"/>
</dbReference>
<evidence type="ECO:0000256" key="2">
    <source>
        <dbReference type="ARBA" id="ARBA00023015"/>
    </source>
</evidence>
<feature type="domain" description="Grh/CP2 DB" evidence="7">
    <location>
        <begin position="185"/>
        <end position="411"/>
    </location>
</feature>
<evidence type="ECO:0000256" key="5">
    <source>
        <dbReference type="ARBA" id="ARBA00023242"/>
    </source>
</evidence>
<keyword evidence="9" id="KW-1185">Reference proteome</keyword>
<keyword evidence="2" id="KW-0805">Transcription regulation</keyword>
<dbReference type="Pfam" id="PF25416">
    <property type="entry name" value="GRHL1_C"/>
    <property type="match status" value="1"/>
</dbReference>
<sequence length="556" mass="62517">MSYHPPVSSTNSGSHHSEHHAPPHSRDSHSNHNTFTYPGQNMTGNYQLMHSQFHSYDQRAAHHYPIKQEMSGMPPQAHQHELLGHPQVGSYPATNHMSHHHQAPQPSQLPPHISMPSSQSEYVALQPRFMTPQNYPTSHLESPPSHNPPTSIVHSQAAANDAPYSIHPISNSPTPIAPPHAPVSSNLRYEIVLEAQTAAAQRIDESSLTYLNKAQHYAISLNDHDKYDGDITSTIKIMFHDENHRRMAGTYWSFWLGQQPVPKSAKAIVLDKAASTGIKNVDAKTFDRVTFEWNGRKGAKIYVKFNCLSTDFSRIKGVKGIPMRINMASKDPSYPDRAEKCFCKVKLFRDKGAERKNKDDQRHLEKVWDKMKGKTTDTSPLLMMFAPVSNVTHFTECPAAGEIGDNEEEFNMPLSDDIDPQAEVDQLVQSGKIQSRKFDALAGDFPDLVDVDPTYVPHLRKRKRVLCLYMKLANESVYRALYLEKLEISDLLVKLAEKLQVPTNSIGTLTRVNKKGNVVELDDTTIANLEDEQDILVECEVPQDPSSGMLNVTLRF</sequence>
<dbReference type="Proteomes" id="UP000070444">
    <property type="component" value="Unassembled WGS sequence"/>
</dbReference>
<dbReference type="OrthoDB" id="7680836at2759"/>
<dbReference type="InterPro" id="IPR057520">
    <property type="entry name" value="GRHL1/CP2_C"/>
</dbReference>
<dbReference type="EMBL" id="KQ964547">
    <property type="protein sequence ID" value="KXN69120.1"/>
    <property type="molecule type" value="Genomic_DNA"/>
</dbReference>
<reference evidence="8 9" key="1">
    <citation type="journal article" date="2015" name="Genome Biol. Evol.">
        <title>Phylogenomic analyses indicate that early fungi evolved digesting cell walls of algal ancestors of land plants.</title>
        <authorList>
            <person name="Chang Y."/>
            <person name="Wang S."/>
            <person name="Sekimoto S."/>
            <person name="Aerts A.L."/>
            <person name="Choi C."/>
            <person name="Clum A."/>
            <person name="LaButti K.M."/>
            <person name="Lindquist E.A."/>
            <person name="Yee Ngan C."/>
            <person name="Ohm R.A."/>
            <person name="Salamov A.A."/>
            <person name="Grigoriev I.V."/>
            <person name="Spatafora J.W."/>
            <person name="Berbee M.L."/>
        </authorList>
    </citation>
    <scope>NUCLEOTIDE SEQUENCE [LARGE SCALE GENOMIC DNA]</scope>
    <source>
        <strain evidence="8 9">NRRL 28638</strain>
    </source>
</reference>
<dbReference type="AlphaFoldDB" id="A0A137P245"/>
<dbReference type="PANTHER" id="PTHR11037:SF20">
    <property type="entry name" value="PROTEIN GRAINYHEAD"/>
    <property type="match status" value="1"/>
</dbReference>
<name>A0A137P245_CONC2</name>
<feature type="region of interest" description="Disordered" evidence="6">
    <location>
        <begin position="132"/>
        <end position="153"/>
    </location>
</feature>
<feature type="compositionally biased region" description="Basic and acidic residues" evidence="6">
    <location>
        <begin position="15"/>
        <end position="30"/>
    </location>
</feature>
<dbReference type="GO" id="GO:0001228">
    <property type="term" value="F:DNA-binding transcription activator activity, RNA polymerase II-specific"/>
    <property type="evidence" value="ECO:0007669"/>
    <property type="project" value="TreeGrafter"/>
</dbReference>
<feature type="region of interest" description="Disordered" evidence="6">
    <location>
        <begin position="1"/>
        <end position="43"/>
    </location>
</feature>
<comment type="subcellular location">
    <subcellularLocation>
        <location evidence="1">Nucleus</location>
    </subcellularLocation>
</comment>
<evidence type="ECO:0000256" key="3">
    <source>
        <dbReference type="ARBA" id="ARBA00023125"/>
    </source>
</evidence>
<dbReference type="PROSITE" id="PS51968">
    <property type="entry name" value="GRH_CP2_DB"/>
    <property type="match status" value="1"/>
</dbReference>
<gene>
    <name evidence="8" type="ORF">CONCODRAFT_79483</name>
</gene>
<keyword evidence="4" id="KW-0804">Transcription</keyword>
<evidence type="ECO:0000256" key="4">
    <source>
        <dbReference type="ARBA" id="ARBA00023163"/>
    </source>
</evidence>
<evidence type="ECO:0000313" key="8">
    <source>
        <dbReference type="EMBL" id="KXN69120.1"/>
    </source>
</evidence>
<evidence type="ECO:0000259" key="7">
    <source>
        <dbReference type="PROSITE" id="PS51968"/>
    </source>
</evidence>
<organism evidence="8 9">
    <name type="scientific">Conidiobolus coronatus (strain ATCC 28846 / CBS 209.66 / NRRL 28638)</name>
    <name type="common">Delacroixia coronata</name>
    <dbReference type="NCBI Taxonomy" id="796925"/>
    <lineage>
        <taxon>Eukaryota</taxon>
        <taxon>Fungi</taxon>
        <taxon>Fungi incertae sedis</taxon>
        <taxon>Zoopagomycota</taxon>
        <taxon>Entomophthoromycotina</taxon>
        <taxon>Entomophthoromycetes</taxon>
        <taxon>Entomophthorales</taxon>
        <taxon>Ancylistaceae</taxon>
        <taxon>Conidiobolus</taxon>
    </lineage>
</organism>